<dbReference type="Proteomes" id="UP001271792">
    <property type="component" value="Unassembled WGS sequence"/>
</dbReference>
<dbReference type="EMBL" id="JAXAVV010000006">
    <property type="protein sequence ID" value="MDX8050624.1"/>
    <property type="molecule type" value="Genomic_DNA"/>
</dbReference>
<feature type="chain" id="PRO_5047061979" description="Ig-like domain-containing protein" evidence="1">
    <location>
        <begin position="22"/>
        <end position="165"/>
    </location>
</feature>
<evidence type="ECO:0000313" key="3">
    <source>
        <dbReference type="Proteomes" id="UP001271792"/>
    </source>
</evidence>
<reference evidence="2 3" key="1">
    <citation type="submission" date="2023-11" db="EMBL/GenBank/DDBJ databases">
        <title>Lentzea sokolovensis, sp. nov., Lentzea kristufkii, sp. nov., and Lentzea miocenensis, sp. nov., rare actinobacteria from Sokolov Coal Basin, Miocene lacustrine sediment, Czech Republic.</title>
        <authorList>
            <person name="Lara A."/>
            <person name="Kotroba L."/>
            <person name="Nouioui I."/>
            <person name="Neumann-Schaal M."/>
            <person name="Mast Y."/>
            <person name="Chronakova A."/>
        </authorList>
    </citation>
    <scope>NUCLEOTIDE SEQUENCE [LARGE SCALE GENOMIC DNA]</scope>
    <source>
        <strain evidence="2 3">BCCO 10_0798</strain>
    </source>
</reference>
<evidence type="ECO:0000313" key="2">
    <source>
        <dbReference type="EMBL" id="MDX8050624.1"/>
    </source>
</evidence>
<gene>
    <name evidence="2" type="ORF">SK571_14635</name>
</gene>
<feature type="signal peptide" evidence="1">
    <location>
        <begin position="1"/>
        <end position="21"/>
    </location>
</feature>
<dbReference type="RefSeq" id="WP_319984598.1">
    <property type="nucleotide sequence ID" value="NZ_JAXAVV010000006.1"/>
</dbReference>
<keyword evidence="1" id="KW-0732">Signal</keyword>
<reference evidence="2 3" key="2">
    <citation type="submission" date="2023-11" db="EMBL/GenBank/DDBJ databases">
        <authorList>
            <person name="Lara A.C."/>
            <person name="Chronakova A."/>
        </authorList>
    </citation>
    <scope>NUCLEOTIDE SEQUENCE [LARGE SCALE GENOMIC DNA]</scope>
    <source>
        <strain evidence="2 3">BCCO 10_0798</strain>
    </source>
</reference>
<protein>
    <recommendedName>
        <fullName evidence="4">Ig-like domain-containing protein</fullName>
    </recommendedName>
</protein>
<evidence type="ECO:0008006" key="4">
    <source>
        <dbReference type="Google" id="ProtNLM"/>
    </source>
</evidence>
<organism evidence="2 3">
    <name type="scientific">Lentzea kristufekii</name>
    <dbReference type="NCBI Taxonomy" id="3095430"/>
    <lineage>
        <taxon>Bacteria</taxon>
        <taxon>Bacillati</taxon>
        <taxon>Actinomycetota</taxon>
        <taxon>Actinomycetes</taxon>
        <taxon>Pseudonocardiales</taxon>
        <taxon>Pseudonocardiaceae</taxon>
        <taxon>Lentzea</taxon>
    </lineage>
</organism>
<accession>A0ABU4TRF2</accession>
<proteinExistence type="predicted"/>
<keyword evidence="3" id="KW-1185">Reference proteome</keyword>
<sequence>MLGVAVAALVPLAAPGVPALADASAAVVCTTSSHWTYSPGVVLTPRPLRTTVRDEYTSCTGPVAATGVSEFVVDRSAGCLEPLAAVPETRIITWADGSTSTFTYTVTVTSAPGADVITKIGTITGGVFAGRSAQAVQAAPTTDLLLCLSDEGITRQSSLGTFTVL</sequence>
<name>A0ABU4TRF2_9PSEU</name>
<evidence type="ECO:0000256" key="1">
    <source>
        <dbReference type="SAM" id="SignalP"/>
    </source>
</evidence>
<comment type="caution">
    <text evidence="2">The sequence shown here is derived from an EMBL/GenBank/DDBJ whole genome shotgun (WGS) entry which is preliminary data.</text>
</comment>